<sequence>MSQTKIEDLVGALLTAPAKAVIYANREQAVIWKDYLAFVAGLTSRAKAAEKVHIIERYIEMAPKWKVAAELEVGMTSRVASVTKKSLGASIGIGVGLLQSAGQFASETSTSSESVMKIKAKYALSNDTETSLKEYMSSMGIELANESDLTKASQHLSAIIPKELQTPNISPQEGQQ</sequence>
<dbReference type="EMBL" id="JABBXH010000008">
    <property type="protein sequence ID" value="NMP33393.1"/>
    <property type="molecule type" value="Genomic_DNA"/>
</dbReference>
<keyword evidence="2" id="KW-1185">Reference proteome</keyword>
<evidence type="ECO:0000313" key="1">
    <source>
        <dbReference type="EMBL" id="NMP33393.1"/>
    </source>
</evidence>
<evidence type="ECO:0000313" key="2">
    <source>
        <dbReference type="Proteomes" id="UP000568664"/>
    </source>
</evidence>
<protein>
    <submittedName>
        <fullName evidence="1">Uncharacterized protein</fullName>
    </submittedName>
</protein>
<proteinExistence type="predicted"/>
<gene>
    <name evidence="1" type="ORF">HII17_17740</name>
</gene>
<name>A0A7Y0Q8E5_9GAMM</name>
<dbReference type="RefSeq" id="WP_169076711.1">
    <property type="nucleotide sequence ID" value="NZ_JABBXH010000008.1"/>
</dbReference>
<comment type="caution">
    <text evidence="1">The sequence shown here is derived from an EMBL/GenBank/DDBJ whole genome shotgun (WGS) entry which is preliminary data.</text>
</comment>
<dbReference type="AlphaFoldDB" id="A0A7Y0Q8E5"/>
<reference evidence="1 2" key="1">
    <citation type="submission" date="2020-04" db="EMBL/GenBank/DDBJ databases">
        <title>Thalassotalea sp. M1531, isolated from the surface of marine red alga.</title>
        <authorList>
            <person name="Pang L."/>
            <person name="Lu D.-C."/>
        </authorList>
    </citation>
    <scope>NUCLEOTIDE SEQUENCE [LARGE SCALE GENOMIC DNA]</scope>
    <source>
        <strain evidence="1 2">M1531</strain>
    </source>
</reference>
<dbReference type="Proteomes" id="UP000568664">
    <property type="component" value="Unassembled WGS sequence"/>
</dbReference>
<accession>A0A7Y0Q8E5</accession>
<organism evidence="1 2">
    <name type="scientific">Thalassotalea algicola</name>
    <dbReference type="NCBI Taxonomy" id="2716224"/>
    <lineage>
        <taxon>Bacteria</taxon>
        <taxon>Pseudomonadati</taxon>
        <taxon>Pseudomonadota</taxon>
        <taxon>Gammaproteobacteria</taxon>
        <taxon>Alteromonadales</taxon>
        <taxon>Colwelliaceae</taxon>
        <taxon>Thalassotalea</taxon>
    </lineage>
</organism>